<protein>
    <recommendedName>
        <fullName evidence="3">DUF4912 domain-containing protein</fullName>
    </recommendedName>
</protein>
<evidence type="ECO:0000313" key="1">
    <source>
        <dbReference type="EMBL" id="PKK92234.1"/>
    </source>
</evidence>
<proteinExistence type="predicted"/>
<dbReference type="AlphaFoldDB" id="A0A2N1PV68"/>
<comment type="caution">
    <text evidence="1">The sequence shown here is derived from an EMBL/GenBank/DDBJ whole genome shotgun (WGS) entry which is preliminary data.</text>
</comment>
<name>A0A2N1PV68_9BACT</name>
<evidence type="ECO:0008006" key="3">
    <source>
        <dbReference type="Google" id="ProtNLM"/>
    </source>
</evidence>
<sequence>MAAGEPMDKLMVDEDQTGRRFDFDLDREPVLPAEYGRTTLVFMVRDPWWGYAYWEITEETRSLVDGQLTSQELEDSRMVLRVLDRTEGQPLEQCSSFDIAIPEEFRVASWYVNFPHPARFYSLAIGRLTHDGALHVMALSNTIEVPAANYSENVDHSWEIRDDDFQRILSAEMARIREIRSQQFRNARDLNVERDRQFQTRVLRVPTGESLSSADLVKPGMGMTSVDDIGGSSEMISEFALSSEAQGGSSELIHGLNLAPGSSEELRPVQPGISVVPSGSSEQLIAPGSSENIFPVPGLEIPFPGEFPGSSEQVPAIGSSEQPLVLRPVVAVALPAEVLLRPGSSGNLLTTAINVSSETPGSSENLVKPGASEQLVAPAAGPALVLPGSSEMSVAMKPKMAVEALRPGSSENIMVYPAMQVEAKMVGASEQLAKPGVPLMMPGSSEGFAMPVFPVGFEQPGSSENLLMPGASENLLMPGASEGLIIPGSSELSFFPGSSEGMLSPGSSGEVSNSGEVFFDEGNGFAPDLNVELTLYGGTDPGSSLTIAGETVETGQDGRFSVRLALPVDGEVEIPVIFERDGILERRILTVRTGPAKDGR</sequence>
<accession>A0A2N1PV68</accession>
<dbReference type="InterPro" id="IPR032585">
    <property type="entry name" value="DUF4912"/>
</dbReference>
<organism evidence="1 2">
    <name type="scientific">Candidatus Wallbacteria bacterium HGW-Wallbacteria-1</name>
    <dbReference type="NCBI Taxonomy" id="2013854"/>
    <lineage>
        <taxon>Bacteria</taxon>
        <taxon>Candidatus Walliibacteriota</taxon>
    </lineage>
</organism>
<gene>
    <name evidence="1" type="ORF">CVV64_02140</name>
</gene>
<dbReference type="EMBL" id="PGXC01000001">
    <property type="protein sequence ID" value="PKK92234.1"/>
    <property type="molecule type" value="Genomic_DNA"/>
</dbReference>
<dbReference type="Pfam" id="PF16258">
    <property type="entry name" value="DUF4912"/>
    <property type="match status" value="1"/>
</dbReference>
<reference evidence="1 2" key="1">
    <citation type="journal article" date="2017" name="ISME J.">
        <title>Potential for microbial H2 and metal transformations associated with novel bacteria and archaea in deep terrestrial subsurface sediments.</title>
        <authorList>
            <person name="Hernsdorf A.W."/>
            <person name="Amano Y."/>
            <person name="Miyakawa K."/>
            <person name="Ise K."/>
            <person name="Suzuki Y."/>
            <person name="Anantharaman K."/>
            <person name="Probst A."/>
            <person name="Burstein D."/>
            <person name="Thomas B.C."/>
            <person name="Banfield J.F."/>
        </authorList>
    </citation>
    <scope>NUCLEOTIDE SEQUENCE [LARGE SCALE GENOMIC DNA]</scope>
    <source>
        <strain evidence="1">HGW-Wallbacteria-1</strain>
    </source>
</reference>
<dbReference type="Proteomes" id="UP000233256">
    <property type="component" value="Unassembled WGS sequence"/>
</dbReference>
<evidence type="ECO:0000313" key="2">
    <source>
        <dbReference type="Proteomes" id="UP000233256"/>
    </source>
</evidence>